<dbReference type="Pfam" id="PF16987">
    <property type="entry name" value="KIX_2"/>
    <property type="match status" value="1"/>
</dbReference>
<reference evidence="8" key="2">
    <citation type="submission" date="2023-06" db="EMBL/GenBank/DDBJ databases">
        <authorList>
            <person name="Ma L."/>
            <person name="Liu K.-W."/>
            <person name="Li Z."/>
            <person name="Hsiao Y.-Y."/>
            <person name="Qi Y."/>
            <person name="Fu T."/>
            <person name="Tang G."/>
            <person name="Zhang D."/>
            <person name="Sun W.-H."/>
            <person name="Liu D.-K."/>
            <person name="Li Y."/>
            <person name="Chen G.-Z."/>
            <person name="Liu X.-D."/>
            <person name="Liao X.-Y."/>
            <person name="Jiang Y.-T."/>
            <person name="Yu X."/>
            <person name="Hao Y."/>
            <person name="Huang J."/>
            <person name="Zhao X.-W."/>
            <person name="Ke S."/>
            <person name="Chen Y.-Y."/>
            <person name="Wu W.-L."/>
            <person name="Hsu J.-L."/>
            <person name="Lin Y.-F."/>
            <person name="Huang M.-D."/>
            <person name="Li C.-Y."/>
            <person name="Huang L."/>
            <person name="Wang Z.-W."/>
            <person name="Zhao X."/>
            <person name="Zhong W.-Y."/>
            <person name="Peng D.-H."/>
            <person name="Ahmad S."/>
            <person name="Lan S."/>
            <person name="Zhang J.-S."/>
            <person name="Tsai W.-C."/>
            <person name="Van De Peer Y."/>
            <person name="Liu Z.-J."/>
        </authorList>
    </citation>
    <scope>NUCLEOTIDE SEQUENCE</scope>
    <source>
        <strain evidence="8">CP</strain>
        <tissue evidence="8">Leaves</tissue>
    </source>
</reference>
<dbReference type="EMBL" id="JAUJYO010000020">
    <property type="protein sequence ID" value="KAK1286522.1"/>
    <property type="molecule type" value="Genomic_DNA"/>
</dbReference>
<accession>A0AAV9CEM5</accession>
<feature type="compositionally biased region" description="Polar residues" evidence="5">
    <location>
        <begin position="127"/>
        <end position="136"/>
    </location>
</feature>
<gene>
    <name evidence="8" type="primary">MED15A</name>
    <name evidence="8" type="ORF">QJS10_CPB20g01628</name>
</gene>
<evidence type="ECO:0000256" key="3">
    <source>
        <dbReference type="ARBA" id="ARBA00023163"/>
    </source>
</evidence>
<dbReference type="Gene3D" id="1.10.246.20">
    <property type="entry name" value="Coactivator CBP, KIX domain"/>
    <property type="match status" value="1"/>
</dbReference>
<feature type="compositionally biased region" description="Pro residues" evidence="5">
    <location>
        <begin position="457"/>
        <end position="467"/>
    </location>
</feature>
<name>A0AAV9CEM5_ACOCL</name>
<evidence type="ECO:0000259" key="7">
    <source>
        <dbReference type="Pfam" id="PF21539"/>
    </source>
</evidence>
<feature type="compositionally biased region" description="Polar residues" evidence="5">
    <location>
        <begin position="7"/>
        <end position="22"/>
    </location>
</feature>
<keyword evidence="4" id="KW-0539">Nucleus</keyword>
<keyword evidence="3" id="KW-0804">Transcription</keyword>
<comment type="subcellular location">
    <subcellularLocation>
        <location evidence="1">Nucleus</location>
    </subcellularLocation>
</comment>
<dbReference type="Proteomes" id="UP001180020">
    <property type="component" value="Unassembled WGS sequence"/>
</dbReference>
<evidence type="ECO:0000313" key="8">
    <source>
        <dbReference type="EMBL" id="KAK1286522.1"/>
    </source>
</evidence>
<evidence type="ECO:0000256" key="1">
    <source>
        <dbReference type="ARBA" id="ARBA00004123"/>
    </source>
</evidence>
<comment type="caution">
    <text evidence="8">The sequence shown here is derived from an EMBL/GenBank/DDBJ whole genome shotgun (WGS) entry which is preliminary data.</text>
</comment>
<dbReference type="PANTHER" id="PTHR33137:SF4">
    <property type="entry name" value="MEDIATOR OF RNA POLYMERASE II TRANSCRIPTION SUBUNIT 15A-RELATED"/>
    <property type="match status" value="1"/>
</dbReference>
<feature type="region of interest" description="Disordered" evidence="5">
    <location>
        <begin position="383"/>
        <end position="473"/>
    </location>
</feature>
<dbReference type="InterPro" id="IPR044661">
    <property type="entry name" value="MED15a/b/c-like"/>
</dbReference>
<dbReference type="Pfam" id="PF21539">
    <property type="entry name" value="Med15_C"/>
    <property type="match status" value="1"/>
</dbReference>
<feature type="compositionally biased region" description="Low complexity" evidence="5">
    <location>
        <begin position="383"/>
        <end position="432"/>
    </location>
</feature>
<dbReference type="InterPro" id="IPR048386">
    <property type="entry name" value="Med15_C"/>
</dbReference>
<feature type="region of interest" description="Disordered" evidence="5">
    <location>
        <begin position="165"/>
        <end position="196"/>
    </location>
</feature>
<feature type="region of interest" description="Disordered" evidence="5">
    <location>
        <begin position="99"/>
        <end position="136"/>
    </location>
</feature>
<feature type="region of interest" description="Disordered" evidence="5">
    <location>
        <begin position="1"/>
        <end position="32"/>
    </location>
</feature>
<organism evidence="8 9">
    <name type="scientific">Acorus calamus</name>
    <name type="common">Sweet flag</name>
    <dbReference type="NCBI Taxonomy" id="4465"/>
    <lineage>
        <taxon>Eukaryota</taxon>
        <taxon>Viridiplantae</taxon>
        <taxon>Streptophyta</taxon>
        <taxon>Embryophyta</taxon>
        <taxon>Tracheophyta</taxon>
        <taxon>Spermatophyta</taxon>
        <taxon>Magnoliopsida</taxon>
        <taxon>Liliopsida</taxon>
        <taxon>Acoraceae</taxon>
        <taxon>Acorus</taxon>
    </lineage>
</organism>
<feature type="domain" description="ARC105/Med15 mediator subunit C-terminal" evidence="7">
    <location>
        <begin position="723"/>
        <end position="795"/>
    </location>
</feature>
<protein>
    <submittedName>
        <fullName evidence="8">Mediator of RNA polymerase II transcription subunit 15a</fullName>
    </submittedName>
</protein>
<dbReference type="FunFam" id="1.10.246.20:FF:000003">
    <property type="entry name" value="Mediator of RNA polymerase II transcription subunit 15a"/>
    <property type="match status" value="1"/>
</dbReference>
<dbReference type="GO" id="GO:0005634">
    <property type="term" value="C:nucleus"/>
    <property type="evidence" value="ECO:0007669"/>
    <property type="project" value="UniProtKB-SubCell"/>
</dbReference>
<dbReference type="InterPro" id="IPR036529">
    <property type="entry name" value="KIX_dom_sf"/>
</dbReference>
<evidence type="ECO:0000313" key="9">
    <source>
        <dbReference type="Proteomes" id="UP001180020"/>
    </source>
</evidence>
<dbReference type="PANTHER" id="PTHR33137">
    <property type="entry name" value="MEDIATOR OF RNA POLYMERASE II TRANSCRIPTION SUBUNIT 15A-RELATED"/>
    <property type="match status" value="1"/>
</dbReference>
<keyword evidence="9" id="KW-1185">Reference proteome</keyword>
<evidence type="ECO:0000256" key="2">
    <source>
        <dbReference type="ARBA" id="ARBA00023015"/>
    </source>
</evidence>
<dbReference type="InterPro" id="IPR036546">
    <property type="entry name" value="MED15_KIX"/>
</dbReference>
<sequence length="824" mass="89484">MEGNDWRTAQSGEQSMDPSATSGGAVVDWRSQLQPESRHRIVNKIMETLKRHLPISGPEGMSELKKIAVRFEEKIYTAATSQTDYLRKISLKMLTMETKTQNPGGANPLPPNASSGSQNPPDPASHAMQQQARNQAQSIPIPLANQSQARQQILPQTLQNPIASANVQGSTSMPPVLPSMTGLTQPTVSNIGQTSGLQNISGISQNTVNNPLGQGTMSNMLNTQRPISGRHAQQAIAQQQQQSQNSHLEYLQFLVDQQFTVFLYAASMDSTAQTGNVGGIDWQEEAYQKIKSLKEMYYPELNEFYQKLALKLQQNEAYMQPGKHMEQYDKLKNYKTAVERIISVLLSSKNQLQPGIKEKLVICEKQIVNLLASNRRKPPNLLQQGQQFQQPGGQSHSMSQQLQSQVSQLQQHDNHAPSPQISQHSSPQIDQQGMLSTLPKAGTPLQSSNSPFIVPSPSTPAPSPVPGEPEKQLSSITSLSNARSIGHQQAAHILPQAQSLAVGTPGISASPLLAEFTNVDGNQGNASTMLGGRSNAKEQPIDRLLKAIQSLSPQALNSSISDIGSVVSMVDRIAGSAPGNGSRAAVGEDLVAMTKCRLQARNFIPQDGTSATKKIKRHTSAMPLNAVSSAGSVNDNFRQANSEISELESTATSKINKQRAESNHALLEEIREINKRLINTMVDISDGDADSVTTAAAEGEGTVVKCSYTAVALSPRLKSQYMSSQISPISPLRLLVPANYPNCSPILLDQLPVEMSKEPEDLSSKTKSRFSISLRGLSQPMSVGEMVRTWDKCVRMVITEYAQQNGGGSFSSRYGTWENIMTPV</sequence>
<keyword evidence="2" id="KW-0805">Transcription regulation</keyword>
<feature type="domain" description="Mediator complex subunit 15 KIX" evidence="6">
    <location>
        <begin position="28"/>
        <end position="103"/>
    </location>
</feature>
<feature type="compositionally biased region" description="Polar residues" evidence="5">
    <location>
        <begin position="181"/>
        <end position="196"/>
    </location>
</feature>
<evidence type="ECO:0000256" key="4">
    <source>
        <dbReference type="ARBA" id="ARBA00023242"/>
    </source>
</evidence>
<dbReference type="SUPFAM" id="SSF47040">
    <property type="entry name" value="Kix domain of CBP (creb binding protein)"/>
    <property type="match status" value="1"/>
</dbReference>
<proteinExistence type="predicted"/>
<dbReference type="GO" id="GO:0003713">
    <property type="term" value="F:transcription coactivator activity"/>
    <property type="evidence" value="ECO:0007669"/>
    <property type="project" value="InterPro"/>
</dbReference>
<evidence type="ECO:0000256" key="5">
    <source>
        <dbReference type="SAM" id="MobiDB-lite"/>
    </source>
</evidence>
<dbReference type="AlphaFoldDB" id="A0AAV9CEM5"/>
<evidence type="ECO:0000259" key="6">
    <source>
        <dbReference type="Pfam" id="PF16987"/>
    </source>
</evidence>
<reference evidence="8" key="1">
    <citation type="journal article" date="2023" name="Nat. Commun.">
        <title>Diploid and tetraploid genomes of Acorus and the evolution of monocots.</title>
        <authorList>
            <person name="Ma L."/>
            <person name="Liu K.W."/>
            <person name="Li Z."/>
            <person name="Hsiao Y.Y."/>
            <person name="Qi Y."/>
            <person name="Fu T."/>
            <person name="Tang G.D."/>
            <person name="Zhang D."/>
            <person name="Sun W.H."/>
            <person name="Liu D.K."/>
            <person name="Li Y."/>
            <person name="Chen G.Z."/>
            <person name="Liu X.D."/>
            <person name="Liao X.Y."/>
            <person name="Jiang Y.T."/>
            <person name="Yu X."/>
            <person name="Hao Y."/>
            <person name="Huang J."/>
            <person name="Zhao X.W."/>
            <person name="Ke S."/>
            <person name="Chen Y.Y."/>
            <person name="Wu W.L."/>
            <person name="Hsu J.L."/>
            <person name="Lin Y.F."/>
            <person name="Huang M.D."/>
            <person name="Li C.Y."/>
            <person name="Huang L."/>
            <person name="Wang Z.W."/>
            <person name="Zhao X."/>
            <person name="Zhong W.Y."/>
            <person name="Peng D.H."/>
            <person name="Ahmad S."/>
            <person name="Lan S."/>
            <person name="Zhang J.S."/>
            <person name="Tsai W.C."/>
            <person name="Van de Peer Y."/>
            <person name="Liu Z.J."/>
        </authorList>
    </citation>
    <scope>NUCLEOTIDE SEQUENCE</scope>
    <source>
        <strain evidence="8">CP</strain>
    </source>
</reference>
<dbReference type="GO" id="GO:0031490">
    <property type="term" value="F:chromatin DNA binding"/>
    <property type="evidence" value="ECO:0007669"/>
    <property type="project" value="InterPro"/>
</dbReference>